<evidence type="ECO:0000313" key="1">
    <source>
        <dbReference type="EMBL" id="QJT09155.1"/>
    </source>
</evidence>
<accession>A0ABX6NHH1</accession>
<reference evidence="1 2" key="1">
    <citation type="submission" date="2019-04" db="EMBL/GenBank/DDBJ databases">
        <title>Isolation and culture of sulfate reducing bacteria from the cold seep of the South China Sea.</title>
        <authorList>
            <person name="Sun C."/>
            <person name="Liu R."/>
        </authorList>
    </citation>
    <scope>NUCLEOTIDE SEQUENCE [LARGE SCALE GENOMIC DNA]</scope>
    <source>
        <strain evidence="1 2">CS1</strain>
    </source>
</reference>
<organism evidence="1 2">
    <name type="scientific">Oceanidesulfovibrio marinus</name>
    <dbReference type="NCBI Taxonomy" id="370038"/>
    <lineage>
        <taxon>Bacteria</taxon>
        <taxon>Pseudomonadati</taxon>
        <taxon>Thermodesulfobacteriota</taxon>
        <taxon>Desulfovibrionia</taxon>
        <taxon>Desulfovibrionales</taxon>
        <taxon>Desulfovibrionaceae</taxon>
        <taxon>Oceanidesulfovibrio</taxon>
    </lineage>
</organism>
<protein>
    <submittedName>
        <fullName evidence="1">Uncharacterized protein</fullName>
    </submittedName>
</protein>
<keyword evidence="2" id="KW-1185">Reference proteome</keyword>
<dbReference type="EMBL" id="CP039543">
    <property type="protein sequence ID" value="QJT09155.1"/>
    <property type="molecule type" value="Genomic_DNA"/>
</dbReference>
<dbReference type="RefSeq" id="WP_144233454.1">
    <property type="nucleotide sequence ID" value="NZ_CP039543.1"/>
</dbReference>
<evidence type="ECO:0000313" key="2">
    <source>
        <dbReference type="Proteomes" id="UP000503251"/>
    </source>
</evidence>
<proteinExistence type="predicted"/>
<gene>
    <name evidence="1" type="ORF">E8L03_09490</name>
</gene>
<name>A0ABX6NHH1_9BACT</name>
<sequence length="80" mass="9018">MRAEIEDFGTGWYEISIGINKEEIQSLINYLNELQKDDTQHFHLSSDLSGDGVVCDIEIYVNEEGEDNLSLSGLAIKPTR</sequence>
<dbReference type="Proteomes" id="UP000503251">
    <property type="component" value="Chromosome"/>
</dbReference>